<dbReference type="SUPFAM" id="SSF52047">
    <property type="entry name" value="RNI-like"/>
    <property type="match status" value="2"/>
</dbReference>
<evidence type="ECO:0000313" key="2">
    <source>
        <dbReference type="Proteomes" id="UP001378960"/>
    </source>
</evidence>
<dbReference type="EMBL" id="BTGB01000001">
    <property type="protein sequence ID" value="GMM44338.1"/>
    <property type="molecule type" value="Genomic_DNA"/>
</dbReference>
<gene>
    <name evidence="1" type="ORF">DAPK24_009130</name>
</gene>
<reference evidence="1 2" key="1">
    <citation type="journal article" date="2023" name="Elife">
        <title>Identification of key yeast species and microbe-microbe interactions impacting larval growth of Drosophila in the wild.</title>
        <authorList>
            <person name="Mure A."/>
            <person name="Sugiura Y."/>
            <person name="Maeda R."/>
            <person name="Honda K."/>
            <person name="Sakurai N."/>
            <person name="Takahashi Y."/>
            <person name="Watada M."/>
            <person name="Katoh T."/>
            <person name="Gotoh A."/>
            <person name="Gotoh Y."/>
            <person name="Taniguchi I."/>
            <person name="Nakamura K."/>
            <person name="Hayashi T."/>
            <person name="Katayama T."/>
            <person name="Uemura T."/>
            <person name="Hattori Y."/>
        </authorList>
    </citation>
    <scope>NUCLEOTIDE SEQUENCE [LARGE SCALE GENOMIC DNA]</scope>
    <source>
        <strain evidence="1 2">PK-24</strain>
    </source>
</reference>
<comment type="caution">
    <text evidence="1">The sequence shown here is derived from an EMBL/GenBank/DDBJ whole genome shotgun (WGS) entry which is preliminary data.</text>
</comment>
<dbReference type="InterPro" id="IPR032675">
    <property type="entry name" value="LRR_dom_sf"/>
</dbReference>
<dbReference type="GO" id="GO:0031146">
    <property type="term" value="P:SCF-dependent proteasomal ubiquitin-dependent protein catabolic process"/>
    <property type="evidence" value="ECO:0007669"/>
    <property type="project" value="TreeGrafter"/>
</dbReference>
<protein>
    <submittedName>
        <fullName evidence="1">Lug1 protein</fullName>
    </submittedName>
</protein>
<dbReference type="Proteomes" id="UP001378960">
    <property type="component" value="Unassembled WGS sequence"/>
</dbReference>
<name>A0AAV5R006_PICKL</name>
<evidence type="ECO:0000313" key="1">
    <source>
        <dbReference type="EMBL" id="GMM44338.1"/>
    </source>
</evidence>
<dbReference type="GO" id="GO:0019005">
    <property type="term" value="C:SCF ubiquitin ligase complex"/>
    <property type="evidence" value="ECO:0007669"/>
    <property type="project" value="TreeGrafter"/>
</dbReference>
<dbReference type="Gene3D" id="3.80.10.10">
    <property type="entry name" value="Ribonuclease Inhibitor"/>
    <property type="match status" value="2"/>
</dbReference>
<dbReference type="PANTHER" id="PTHR13318:SF95">
    <property type="entry name" value="F-BOX PROTEIN YLR352W"/>
    <property type="match status" value="1"/>
</dbReference>
<sequence length="651" mass="74685">MATTLPISSLGNIESTGNNSNININQQLSNQGSSSIPNISKTASLLNLDILIRNTDDVNKLSKLFPFSIEITEKIISYAYYMDAPHVINEPSIYNETSVSKNENISGTYNNNNNNTNTNTNEIEKTKISSTAKNLTLGRFSNLDNLMLVNSGFLYLCRQYQYKYCKFIRSFAFSKFLINLINTNELGDYVEYLDFQEFTAVGLGKSIESIYKIPNLTDVTLLKCLELCNKNLKTLLLSESVDTDISCEILQYIFNNLKNLKSLDFCGFSNDNLTDYFDILTINDNLKIENLSFHECLDFPSTVYDKILKFTPNLKKLDLAHTQVTLKTLNQFLNQNTRLTHLSLRKCSHLGTFQEFLKFLQHPAVCGVKIENEDEEEENINNNNKPIKTSNEISSLRWLNLQQCFSSETLSTERIDTILQILADGAPNLRYLNLNGFANINGDHIKKISENFTELESLSICDVNLDFSNFEDLQILSSLNCLNKLKFLDISSSTRTVAKLKNIIIELRNIEIFEVKPSLTDNLAHVFKLKIYDNLNFNNNYIIDQNDQNEEYWRVFNNKGISRRSWVHRILNNNDNKFYDNYETETSGARLVEWDINTGQLVLNRIKRLNLLGYACVKINCCDDVGYAVQDKDFGNDLSVRGLYKYYSLNM</sequence>
<keyword evidence="2" id="KW-1185">Reference proteome</keyword>
<dbReference type="PANTHER" id="PTHR13318">
    <property type="entry name" value="PARTNER OF PAIRED, ISOFORM B-RELATED"/>
    <property type="match status" value="1"/>
</dbReference>
<organism evidence="1 2">
    <name type="scientific">Pichia kluyveri</name>
    <name type="common">Yeast</name>
    <dbReference type="NCBI Taxonomy" id="36015"/>
    <lineage>
        <taxon>Eukaryota</taxon>
        <taxon>Fungi</taxon>
        <taxon>Dikarya</taxon>
        <taxon>Ascomycota</taxon>
        <taxon>Saccharomycotina</taxon>
        <taxon>Pichiomycetes</taxon>
        <taxon>Pichiales</taxon>
        <taxon>Pichiaceae</taxon>
        <taxon>Pichia</taxon>
    </lineage>
</organism>
<dbReference type="AlphaFoldDB" id="A0AAV5R006"/>
<accession>A0AAV5R006</accession>
<proteinExistence type="predicted"/>